<keyword evidence="4" id="KW-0472">Membrane</keyword>
<feature type="region of interest" description="Disordered" evidence="3">
    <location>
        <begin position="212"/>
        <end position="243"/>
    </location>
</feature>
<feature type="transmembrane region" description="Helical" evidence="4">
    <location>
        <begin position="21"/>
        <end position="46"/>
    </location>
</feature>
<dbReference type="Gene3D" id="1.20.1250.20">
    <property type="entry name" value="MFS general substrate transporter like domains"/>
    <property type="match status" value="2"/>
</dbReference>
<dbReference type="OrthoDB" id="5667at2759"/>
<evidence type="ECO:0000259" key="5">
    <source>
        <dbReference type="PROSITE" id="PS50850"/>
    </source>
</evidence>
<dbReference type="SUPFAM" id="SSF103473">
    <property type="entry name" value="MFS general substrate transporter"/>
    <property type="match status" value="1"/>
</dbReference>
<reference evidence="6" key="1">
    <citation type="submission" date="2022-12" db="EMBL/GenBank/DDBJ databases">
        <authorList>
            <person name="Petersen C."/>
        </authorList>
    </citation>
    <scope>NUCLEOTIDE SEQUENCE</scope>
    <source>
        <strain evidence="6">IBT 29677</strain>
    </source>
</reference>
<dbReference type="Proteomes" id="UP001147747">
    <property type="component" value="Unassembled WGS sequence"/>
</dbReference>
<dbReference type="EMBL" id="JAPZBU010000009">
    <property type="protein sequence ID" value="KAJ5387136.1"/>
    <property type="molecule type" value="Genomic_DNA"/>
</dbReference>
<evidence type="ECO:0000256" key="2">
    <source>
        <dbReference type="ARBA" id="ARBA00006727"/>
    </source>
</evidence>
<reference evidence="6" key="2">
    <citation type="journal article" date="2023" name="IMA Fungus">
        <title>Comparative genomic study of the Penicillium genus elucidates a diverse pangenome and 15 lateral gene transfer events.</title>
        <authorList>
            <person name="Petersen C."/>
            <person name="Sorensen T."/>
            <person name="Nielsen M.R."/>
            <person name="Sondergaard T.E."/>
            <person name="Sorensen J.L."/>
            <person name="Fitzpatrick D.A."/>
            <person name="Frisvad J.C."/>
            <person name="Nielsen K.L."/>
        </authorList>
    </citation>
    <scope>NUCLEOTIDE SEQUENCE</scope>
    <source>
        <strain evidence="6">IBT 29677</strain>
    </source>
</reference>
<proteinExistence type="inferred from homology"/>
<name>A0A9W9VPU6_9EURO</name>
<feature type="transmembrane region" description="Helical" evidence="4">
    <location>
        <begin position="354"/>
        <end position="380"/>
    </location>
</feature>
<feature type="transmembrane region" description="Helical" evidence="4">
    <location>
        <begin position="93"/>
        <end position="113"/>
    </location>
</feature>
<dbReference type="PANTHER" id="PTHR11360:SF234">
    <property type="entry name" value="MFS-TYPE TRANSPORTER DBAD-RELATED"/>
    <property type="match status" value="1"/>
</dbReference>
<organism evidence="6 7">
    <name type="scientific">Penicillium cosmopolitanum</name>
    <dbReference type="NCBI Taxonomy" id="1131564"/>
    <lineage>
        <taxon>Eukaryota</taxon>
        <taxon>Fungi</taxon>
        <taxon>Dikarya</taxon>
        <taxon>Ascomycota</taxon>
        <taxon>Pezizomycotina</taxon>
        <taxon>Eurotiomycetes</taxon>
        <taxon>Eurotiomycetidae</taxon>
        <taxon>Eurotiales</taxon>
        <taxon>Aspergillaceae</taxon>
        <taxon>Penicillium</taxon>
    </lineage>
</organism>
<dbReference type="RefSeq" id="XP_056484934.1">
    <property type="nucleotide sequence ID" value="XM_056634314.1"/>
</dbReference>
<dbReference type="Pfam" id="PF07690">
    <property type="entry name" value="MFS_1"/>
    <property type="match status" value="1"/>
</dbReference>
<comment type="subcellular location">
    <subcellularLocation>
        <location evidence="1">Membrane</location>
        <topology evidence="1">Multi-pass membrane protein</topology>
    </subcellularLocation>
</comment>
<comment type="caution">
    <text evidence="6">The sequence shown here is derived from an EMBL/GenBank/DDBJ whole genome shotgun (WGS) entry which is preliminary data.</text>
</comment>
<dbReference type="InterPro" id="IPR050327">
    <property type="entry name" value="Proton-linked_MCT"/>
</dbReference>
<dbReference type="AlphaFoldDB" id="A0A9W9VPU6"/>
<evidence type="ECO:0000256" key="1">
    <source>
        <dbReference type="ARBA" id="ARBA00004141"/>
    </source>
</evidence>
<evidence type="ECO:0000256" key="3">
    <source>
        <dbReference type="SAM" id="MobiDB-lite"/>
    </source>
</evidence>
<feature type="transmembrane region" description="Helical" evidence="4">
    <location>
        <begin position="297"/>
        <end position="315"/>
    </location>
</feature>
<dbReference type="InterPro" id="IPR020846">
    <property type="entry name" value="MFS_dom"/>
</dbReference>
<feature type="transmembrane region" description="Helical" evidence="4">
    <location>
        <begin position="392"/>
        <end position="414"/>
    </location>
</feature>
<feature type="transmembrane region" description="Helical" evidence="4">
    <location>
        <begin position="58"/>
        <end position="81"/>
    </location>
</feature>
<comment type="similarity">
    <text evidence="2">Belongs to the major facilitator superfamily. Monocarboxylate porter (TC 2.A.1.13) family.</text>
</comment>
<accession>A0A9W9VPU6</accession>
<dbReference type="GO" id="GO:0022857">
    <property type="term" value="F:transmembrane transporter activity"/>
    <property type="evidence" value="ECO:0007669"/>
    <property type="project" value="InterPro"/>
</dbReference>
<dbReference type="InterPro" id="IPR011701">
    <property type="entry name" value="MFS"/>
</dbReference>
<dbReference type="PROSITE" id="PS50850">
    <property type="entry name" value="MFS"/>
    <property type="match status" value="1"/>
</dbReference>
<protein>
    <recommendedName>
        <fullName evidence="5">Major facilitator superfamily (MFS) profile domain-containing protein</fullName>
    </recommendedName>
</protein>
<evidence type="ECO:0000256" key="4">
    <source>
        <dbReference type="SAM" id="Phobius"/>
    </source>
</evidence>
<feature type="transmembrane region" description="Helical" evidence="4">
    <location>
        <begin position="178"/>
        <end position="197"/>
    </location>
</feature>
<keyword evidence="4" id="KW-0812">Transmembrane</keyword>
<evidence type="ECO:0000313" key="7">
    <source>
        <dbReference type="Proteomes" id="UP001147747"/>
    </source>
</evidence>
<keyword evidence="7" id="KW-1185">Reference proteome</keyword>
<feature type="transmembrane region" description="Helical" evidence="4">
    <location>
        <begin position="420"/>
        <end position="441"/>
    </location>
</feature>
<dbReference type="GO" id="GO:0016020">
    <property type="term" value="C:membrane"/>
    <property type="evidence" value="ECO:0007669"/>
    <property type="project" value="UniProtKB-SubCell"/>
</dbReference>
<keyword evidence="4" id="KW-1133">Transmembrane helix</keyword>
<gene>
    <name evidence="6" type="ORF">N7509_009677</name>
</gene>
<dbReference type="InterPro" id="IPR036259">
    <property type="entry name" value="MFS_trans_sf"/>
</dbReference>
<feature type="transmembrane region" description="Helical" evidence="4">
    <location>
        <begin position="259"/>
        <end position="277"/>
    </location>
</feature>
<sequence>MAPVSKTELEPPNGGWKAWRTVFGSFLLQTSSYGYVTACGVFTLYYKQVMLPEYSASQLGWIATIAVFLIFGVGIPIGALVDRYGTRPVVAPFVALGIVSLGLLSLCKTYWQIVLCQGVAFGLACSGTTLPAVICVTQWFSTKRGLAVGLASSGSSFGGLIFPIMVSRLINSHGFKTAIHWSTLVVGVCMIVGLICCEGPYPPKRLAAMKEKESSATPSLESPKIDEKPDESGLGVSTSIEASTTPKPADKVLGMRHNLVPWIAFCVGVFCCTFSLLVPFDYLPIIAAEQGMKQDLAQYTLAMINAGSMIGRIIPGFVSDHLGQFNVMALVTTLSAIALLVVWLPVYYSPTDGGIIFFSLFYGFVSGGYTSLLSPCVVALVDGQVANLGLKFGIACLCLAFGALVGIPVSGAVADDTGNWGGLIGLSGAMMALGAVSFIVSRVQMGGWNPMSKV</sequence>
<feature type="transmembrane region" description="Helical" evidence="4">
    <location>
        <begin position="119"/>
        <end position="140"/>
    </location>
</feature>
<feature type="transmembrane region" description="Helical" evidence="4">
    <location>
        <begin position="147"/>
        <end position="166"/>
    </location>
</feature>
<dbReference type="PANTHER" id="PTHR11360">
    <property type="entry name" value="MONOCARBOXYLATE TRANSPORTER"/>
    <property type="match status" value="1"/>
</dbReference>
<feature type="domain" description="Major facilitator superfamily (MFS) profile" evidence="5">
    <location>
        <begin position="18"/>
        <end position="446"/>
    </location>
</feature>
<evidence type="ECO:0000313" key="6">
    <source>
        <dbReference type="EMBL" id="KAJ5387136.1"/>
    </source>
</evidence>
<feature type="transmembrane region" description="Helical" evidence="4">
    <location>
        <begin position="327"/>
        <end position="348"/>
    </location>
</feature>
<dbReference type="GeneID" id="81373294"/>